<keyword evidence="2" id="KW-1185">Reference proteome</keyword>
<name>A0A0H2SQD5_9AGAM</name>
<proteinExistence type="predicted"/>
<organism evidence="1 2">
    <name type="scientific">Schizopora paradoxa</name>
    <dbReference type="NCBI Taxonomy" id="27342"/>
    <lineage>
        <taxon>Eukaryota</taxon>
        <taxon>Fungi</taxon>
        <taxon>Dikarya</taxon>
        <taxon>Basidiomycota</taxon>
        <taxon>Agaricomycotina</taxon>
        <taxon>Agaricomycetes</taxon>
        <taxon>Hymenochaetales</taxon>
        <taxon>Schizoporaceae</taxon>
        <taxon>Schizopora</taxon>
    </lineage>
</organism>
<evidence type="ECO:0000313" key="1">
    <source>
        <dbReference type="EMBL" id="KLO19301.1"/>
    </source>
</evidence>
<accession>A0A0H2SQD5</accession>
<dbReference type="AlphaFoldDB" id="A0A0H2SQD5"/>
<gene>
    <name evidence="1" type="ORF">SCHPADRAFT_69246</name>
</gene>
<dbReference type="Proteomes" id="UP000053477">
    <property type="component" value="Unassembled WGS sequence"/>
</dbReference>
<evidence type="ECO:0000313" key="2">
    <source>
        <dbReference type="Proteomes" id="UP000053477"/>
    </source>
</evidence>
<protein>
    <submittedName>
        <fullName evidence="1">Uncharacterized protein</fullName>
    </submittedName>
</protein>
<sequence length="164" mass="18555">MYDHRQSSRKGAAAQARIVAKPPSRYLPFVRRGVIEMAYVEPTFTRSSDQTSMKSFASTSRLPQRKSAAVDGTNITEEMIKGMLEKYGIEAKESLTGRLLKFTRYENRAHNFFAVDRVPENAKFGTGKHINELTLNDKPIYVWIVGVVANSKLYDHEKQADPAN</sequence>
<reference evidence="1 2" key="1">
    <citation type="submission" date="2015-04" db="EMBL/GenBank/DDBJ databases">
        <title>Complete genome sequence of Schizopora paradoxa KUC8140, a cosmopolitan wood degrader in East Asia.</title>
        <authorList>
            <consortium name="DOE Joint Genome Institute"/>
            <person name="Min B."/>
            <person name="Park H."/>
            <person name="Jang Y."/>
            <person name="Kim J.-J."/>
            <person name="Kim K.H."/>
            <person name="Pangilinan J."/>
            <person name="Lipzen A."/>
            <person name="Riley R."/>
            <person name="Grigoriev I.V."/>
            <person name="Spatafora J.W."/>
            <person name="Choi I.-G."/>
        </authorList>
    </citation>
    <scope>NUCLEOTIDE SEQUENCE [LARGE SCALE GENOMIC DNA]</scope>
    <source>
        <strain evidence="1 2">KUC8140</strain>
    </source>
</reference>
<dbReference type="EMBL" id="KQ085887">
    <property type="protein sequence ID" value="KLO19301.1"/>
    <property type="molecule type" value="Genomic_DNA"/>
</dbReference>
<dbReference type="InParanoid" id="A0A0H2SQD5"/>
<dbReference type="OrthoDB" id="2756110at2759"/>